<name>A0ABN3BH14_9ACTN</name>
<comment type="caution">
    <text evidence="1">The sequence shown here is derived from an EMBL/GenBank/DDBJ whole genome shotgun (WGS) entry which is preliminary data.</text>
</comment>
<keyword evidence="2" id="KW-1185">Reference proteome</keyword>
<sequence length="75" mass="8235">MTTGSCEPAPVVRTRVPRTEQTRTRLADDEDPHGAYGVVPADNRYSQWRRIRCGARRVNEALARPMAAPAATSLG</sequence>
<dbReference type="EMBL" id="BAAAOQ010000008">
    <property type="protein sequence ID" value="GAA2195933.1"/>
    <property type="molecule type" value="Genomic_DNA"/>
</dbReference>
<evidence type="ECO:0000313" key="2">
    <source>
        <dbReference type="Proteomes" id="UP001501391"/>
    </source>
</evidence>
<accession>A0ABN3BH14</accession>
<protein>
    <submittedName>
        <fullName evidence="1">Uncharacterized protein</fullName>
    </submittedName>
</protein>
<organism evidence="1 2">
    <name type="scientific">Streptomyces bangladeshensis</name>
    <dbReference type="NCBI Taxonomy" id="295352"/>
    <lineage>
        <taxon>Bacteria</taxon>
        <taxon>Bacillati</taxon>
        <taxon>Actinomycetota</taxon>
        <taxon>Actinomycetes</taxon>
        <taxon>Kitasatosporales</taxon>
        <taxon>Streptomycetaceae</taxon>
        <taxon>Streptomyces</taxon>
    </lineage>
</organism>
<gene>
    <name evidence="1" type="ORF">GCM10009787_28070</name>
</gene>
<evidence type="ECO:0000313" key="1">
    <source>
        <dbReference type="EMBL" id="GAA2195933.1"/>
    </source>
</evidence>
<dbReference type="Proteomes" id="UP001501391">
    <property type="component" value="Unassembled WGS sequence"/>
</dbReference>
<reference evidence="1 2" key="1">
    <citation type="journal article" date="2019" name="Int. J. Syst. Evol. Microbiol.">
        <title>The Global Catalogue of Microorganisms (GCM) 10K type strain sequencing project: providing services to taxonomists for standard genome sequencing and annotation.</title>
        <authorList>
            <consortium name="The Broad Institute Genomics Platform"/>
            <consortium name="The Broad Institute Genome Sequencing Center for Infectious Disease"/>
            <person name="Wu L."/>
            <person name="Ma J."/>
        </authorList>
    </citation>
    <scope>NUCLEOTIDE SEQUENCE [LARGE SCALE GENOMIC DNA]</scope>
    <source>
        <strain evidence="1 2">JCM 14924</strain>
    </source>
</reference>
<proteinExistence type="predicted"/>